<dbReference type="EMBL" id="SNSQ01000002">
    <property type="protein sequence ID" value="TEU54031.1"/>
    <property type="molecule type" value="Genomic_DNA"/>
</dbReference>
<reference evidence="3 4" key="1">
    <citation type="submission" date="2019-03" db="EMBL/GenBank/DDBJ databases">
        <title>Burkholderia cepacia outbreak.</title>
        <authorList>
            <person name="Farzana R."/>
            <person name="Walsh T.R."/>
        </authorList>
    </citation>
    <scope>NUCLEOTIDE SEQUENCE [LARGE SCALE GENOMIC DNA]</scope>
    <source>
        <strain evidence="4">d13</strain>
    </source>
</reference>
<feature type="transmembrane region" description="Helical" evidence="2">
    <location>
        <begin position="23"/>
        <end position="42"/>
    </location>
</feature>
<gene>
    <name evidence="3" type="ORF">E3D37_02850</name>
</gene>
<evidence type="ECO:0000313" key="3">
    <source>
        <dbReference type="EMBL" id="TEU54031.1"/>
    </source>
</evidence>
<name>A0AAX2RZC3_BURCE</name>
<organism evidence="3 4">
    <name type="scientific">Burkholderia cepacia</name>
    <name type="common">Pseudomonas cepacia</name>
    <dbReference type="NCBI Taxonomy" id="292"/>
    <lineage>
        <taxon>Bacteria</taxon>
        <taxon>Pseudomonadati</taxon>
        <taxon>Pseudomonadota</taxon>
        <taxon>Betaproteobacteria</taxon>
        <taxon>Burkholderiales</taxon>
        <taxon>Burkholderiaceae</taxon>
        <taxon>Burkholderia</taxon>
        <taxon>Burkholderia cepacia complex</taxon>
    </lineage>
</organism>
<dbReference type="RefSeq" id="WP_134319665.1">
    <property type="nucleotide sequence ID" value="NZ_CP095496.1"/>
</dbReference>
<accession>A0AAX2RZC3</accession>
<dbReference type="Proteomes" id="UP000298234">
    <property type="component" value="Unassembled WGS sequence"/>
</dbReference>
<dbReference type="AlphaFoldDB" id="A0AAX2RZC3"/>
<keyword evidence="2" id="KW-1133">Transmembrane helix</keyword>
<feature type="region of interest" description="Disordered" evidence="1">
    <location>
        <begin position="47"/>
        <end position="70"/>
    </location>
</feature>
<comment type="caution">
    <text evidence="3">The sequence shown here is derived from an EMBL/GenBank/DDBJ whole genome shotgun (WGS) entry which is preliminary data.</text>
</comment>
<evidence type="ECO:0000313" key="4">
    <source>
        <dbReference type="Proteomes" id="UP000298234"/>
    </source>
</evidence>
<evidence type="ECO:0000256" key="2">
    <source>
        <dbReference type="SAM" id="Phobius"/>
    </source>
</evidence>
<proteinExistence type="predicted"/>
<keyword evidence="2" id="KW-0472">Membrane</keyword>
<evidence type="ECO:0000256" key="1">
    <source>
        <dbReference type="SAM" id="MobiDB-lite"/>
    </source>
</evidence>
<sequence>MSDDFSFAGGIAWLSTADRDADFAALVASIVLTFVRATNFDVPRMVRRDRRGDDPEQPVAVSAGSREAVAKNGGGAAEMFLLERHKSDANPTPPEEVG</sequence>
<protein>
    <submittedName>
        <fullName evidence="3">Uncharacterized protein</fullName>
    </submittedName>
</protein>
<keyword evidence="2" id="KW-0812">Transmembrane</keyword>